<feature type="domain" description="PI31 proteasome regulator N-terminal" evidence="13">
    <location>
        <begin position="22"/>
        <end position="191"/>
    </location>
</feature>
<dbReference type="Pfam" id="PF08577">
    <property type="entry name" value="PI31_Prot_C"/>
    <property type="match status" value="1"/>
</dbReference>
<comment type="similarity">
    <text evidence="3">Belongs to the proteasome inhibitor PI31 family.</text>
</comment>
<dbReference type="AlphaFoldDB" id="A0A061B8W8"/>
<feature type="region of interest" description="Disordered" evidence="11">
    <location>
        <begin position="191"/>
        <end position="308"/>
    </location>
</feature>
<keyword evidence="7" id="KW-0256">Endoplasmic reticulum</keyword>
<keyword evidence="5" id="KW-0963">Cytoplasm</keyword>
<feature type="region of interest" description="Disordered" evidence="11">
    <location>
        <begin position="374"/>
        <end position="413"/>
    </location>
</feature>
<evidence type="ECO:0000256" key="10">
    <source>
        <dbReference type="ARBA" id="ARBA00024805"/>
    </source>
</evidence>
<sequence length="413" mass="42466">MSDPLAPDALVQLARSLASPNAQLSTPAQALALLIHAIHSALSFRLVQPKPDAEEEAGTSEGQQQGEQGGQGGEGVKNRLPRDWPPEEGKGELKLKYRHEQSSMEFVVSVVDLGGRLLVAGAAVDNPARSSTFDLVTNDYFSPTALSSSSPLSLSSLSPSLPFSAPNRLADLILLYRLNILQKLVPGLRKEGYTEVSERDAPRTGSGASTSGGGGGGGGAPMGGYLPDRGGPMGMFPPSNPSPSRPTPSHPDPGTNDPLRIPFRSPPPHAPLADIGRRDLEPLGGLPGTFPRLPGFPGTPSLGDPDAGGMLVGPNHPLFRDRFPPPEGGEGAEGRRWGGDGYLPPIGAPPGARFDPVGPGNGPLFGGIGGQPGAGRGGGGMGRGGGGMGGVPRVHPDVERPGSNSEWHNSMFG</sequence>
<evidence type="ECO:0000256" key="2">
    <source>
        <dbReference type="ARBA" id="ARBA00004496"/>
    </source>
</evidence>
<dbReference type="Gene3D" id="3.40.1000.30">
    <property type="match status" value="1"/>
</dbReference>
<dbReference type="PANTHER" id="PTHR13266">
    <property type="entry name" value="PROTEASOME INHIBITOR"/>
    <property type="match status" value="1"/>
</dbReference>
<evidence type="ECO:0000256" key="11">
    <source>
        <dbReference type="SAM" id="MobiDB-lite"/>
    </source>
</evidence>
<accession>A0A061B8W8</accession>
<dbReference type="GO" id="GO:0043161">
    <property type="term" value="P:proteasome-mediated ubiquitin-dependent protein catabolic process"/>
    <property type="evidence" value="ECO:0007669"/>
    <property type="project" value="InterPro"/>
</dbReference>
<keyword evidence="8" id="KW-0647">Proteasome</keyword>
<evidence type="ECO:0000256" key="9">
    <source>
        <dbReference type="ARBA" id="ARBA00022990"/>
    </source>
</evidence>
<dbReference type="InterPro" id="IPR021625">
    <property type="entry name" value="PI31_Prot_N"/>
</dbReference>
<dbReference type="Pfam" id="PF11566">
    <property type="entry name" value="PI31_Prot_N"/>
    <property type="match status" value="1"/>
</dbReference>
<keyword evidence="4" id="KW-0488">Methylation</keyword>
<evidence type="ECO:0000259" key="12">
    <source>
        <dbReference type="Pfam" id="PF08577"/>
    </source>
</evidence>
<feature type="compositionally biased region" description="Polar residues" evidence="11">
    <location>
        <begin position="402"/>
        <end position="413"/>
    </location>
</feature>
<dbReference type="InterPro" id="IPR013886">
    <property type="entry name" value="PI31_Prot_C"/>
</dbReference>
<evidence type="ECO:0000256" key="1">
    <source>
        <dbReference type="ARBA" id="ARBA00004240"/>
    </source>
</evidence>
<dbReference type="GO" id="GO:0005783">
    <property type="term" value="C:endoplasmic reticulum"/>
    <property type="evidence" value="ECO:0007669"/>
    <property type="project" value="UniProtKB-SubCell"/>
</dbReference>
<feature type="compositionally biased region" description="Gly residues" evidence="11">
    <location>
        <begin position="210"/>
        <end position="222"/>
    </location>
</feature>
<feature type="compositionally biased region" description="Basic and acidic residues" evidence="11">
    <location>
        <begin position="191"/>
        <end position="202"/>
    </location>
</feature>
<organism evidence="14">
    <name type="scientific">Rhodotorula toruloides</name>
    <name type="common">Yeast</name>
    <name type="synonym">Rhodosporidium toruloides</name>
    <dbReference type="NCBI Taxonomy" id="5286"/>
    <lineage>
        <taxon>Eukaryota</taxon>
        <taxon>Fungi</taxon>
        <taxon>Dikarya</taxon>
        <taxon>Basidiomycota</taxon>
        <taxon>Pucciniomycotina</taxon>
        <taxon>Microbotryomycetes</taxon>
        <taxon>Sporidiobolales</taxon>
        <taxon>Sporidiobolaceae</taxon>
        <taxon>Rhodotorula</taxon>
    </lineage>
</organism>
<evidence type="ECO:0000256" key="5">
    <source>
        <dbReference type="ARBA" id="ARBA00022490"/>
    </source>
</evidence>
<evidence type="ECO:0000256" key="3">
    <source>
        <dbReference type="ARBA" id="ARBA00006405"/>
    </source>
</evidence>
<dbReference type="GO" id="GO:0000502">
    <property type="term" value="C:proteasome complex"/>
    <property type="evidence" value="ECO:0007669"/>
    <property type="project" value="UniProtKB-KW"/>
</dbReference>
<evidence type="ECO:0000259" key="13">
    <source>
        <dbReference type="Pfam" id="PF11566"/>
    </source>
</evidence>
<comment type="subcellular location">
    <subcellularLocation>
        <location evidence="2">Cytoplasm</location>
    </subcellularLocation>
    <subcellularLocation>
        <location evidence="1">Endoplasmic reticulum</location>
    </subcellularLocation>
</comment>
<feature type="region of interest" description="Disordered" evidence="11">
    <location>
        <begin position="50"/>
        <end position="90"/>
    </location>
</feature>
<keyword evidence="9" id="KW-0007">Acetylation</keyword>
<reference evidence="14" key="1">
    <citation type="journal article" date="2014" name="Genome Announc.">
        <title>Draft genome sequence of Rhodosporidium toruloides CECT1137, an oleaginous yeast of biotechnological interest.</title>
        <authorList>
            <person name="Morin N."/>
            <person name="Calcas X."/>
            <person name="Devillers H."/>
            <person name="Durrens P."/>
            <person name="Sherman D.J."/>
            <person name="Nicaud J.-M."/>
            <person name="Neuveglise C."/>
        </authorList>
    </citation>
    <scope>NUCLEOTIDE SEQUENCE</scope>
    <source>
        <strain evidence="14">CECT1137</strain>
    </source>
</reference>
<feature type="compositionally biased region" description="Basic and acidic residues" evidence="11">
    <location>
        <begin position="76"/>
        <end position="90"/>
    </location>
</feature>
<feature type="compositionally biased region" description="Pro residues" evidence="11">
    <location>
        <begin position="238"/>
        <end position="251"/>
    </location>
</feature>
<evidence type="ECO:0000256" key="4">
    <source>
        <dbReference type="ARBA" id="ARBA00022481"/>
    </source>
</evidence>
<dbReference type="PANTHER" id="PTHR13266:SF1">
    <property type="entry name" value="PROTEASOME INHIBITOR PI31 SUBUNIT"/>
    <property type="match status" value="1"/>
</dbReference>
<name>A0A061B8W8_RHOTO</name>
<dbReference type="EMBL" id="LK052947">
    <property type="protein sequence ID" value="CDR46368.1"/>
    <property type="molecule type" value="Genomic_DNA"/>
</dbReference>
<evidence type="ECO:0000256" key="6">
    <source>
        <dbReference type="ARBA" id="ARBA00022553"/>
    </source>
</evidence>
<dbReference type="GO" id="GO:0004866">
    <property type="term" value="F:endopeptidase inhibitor activity"/>
    <property type="evidence" value="ECO:0007669"/>
    <property type="project" value="InterPro"/>
</dbReference>
<feature type="domain" description="PI31 proteasome regulator C-terminal" evidence="12">
    <location>
        <begin position="275"/>
        <end position="359"/>
    </location>
</feature>
<feature type="compositionally biased region" description="Gly residues" evidence="11">
    <location>
        <begin position="374"/>
        <end position="390"/>
    </location>
</feature>
<evidence type="ECO:0000256" key="8">
    <source>
        <dbReference type="ARBA" id="ARBA00022942"/>
    </source>
</evidence>
<evidence type="ECO:0000313" key="14">
    <source>
        <dbReference type="EMBL" id="CDR46368.1"/>
    </source>
</evidence>
<dbReference type="GO" id="GO:0070628">
    <property type="term" value="F:proteasome binding"/>
    <property type="evidence" value="ECO:0007669"/>
    <property type="project" value="InterPro"/>
</dbReference>
<comment type="function">
    <text evidence="10">Plays an important role in control of proteasome function. Inhibits the hydrolysis of protein and peptide substrates by the 20S proteasome. Also inhibits the activation of the proteasome by the proteasome regulatory proteins PA700 and PA28.</text>
</comment>
<dbReference type="InterPro" id="IPR045128">
    <property type="entry name" value="PI31-like"/>
</dbReference>
<gene>
    <name evidence="14" type="ORF">RHTO0S_12e03752g</name>
</gene>
<evidence type="ECO:0000256" key="7">
    <source>
        <dbReference type="ARBA" id="ARBA00022824"/>
    </source>
</evidence>
<dbReference type="OrthoDB" id="68090at2759"/>
<protein>
    <submittedName>
        <fullName evidence="14">RHTO0S12e03752g1_1</fullName>
    </submittedName>
</protein>
<keyword evidence="6" id="KW-0597">Phosphoprotein</keyword>
<proteinExistence type="inferred from homology"/>